<accession>A0A1I2CG66</accession>
<dbReference type="STRING" id="54.SAMN02745121_05116"/>
<dbReference type="RefSeq" id="WP_096326652.1">
    <property type="nucleotide sequence ID" value="NZ_FOMX01000017.1"/>
</dbReference>
<keyword evidence="1" id="KW-0808">Transferase</keyword>
<evidence type="ECO:0000313" key="2">
    <source>
        <dbReference type="Proteomes" id="UP000199400"/>
    </source>
</evidence>
<evidence type="ECO:0000313" key="1">
    <source>
        <dbReference type="EMBL" id="SFE67115.1"/>
    </source>
</evidence>
<proteinExistence type="predicted"/>
<dbReference type="Proteomes" id="UP000199400">
    <property type="component" value="Unassembled WGS sequence"/>
</dbReference>
<dbReference type="InterPro" id="IPR015424">
    <property type="entry name" value="PyrdxlP-dep_Trfase"/>
</dbReference>
<gene>
    <name evidence="1" type="ORF">SAMN02745121_05116</name>
</gene>
<dbReference type="AlphaFoldDB" id="A0A1I2CG66"/>
<dbReference type="GO" id="GO:0008483">
    <property type="term" value="F:transaminase activity"/>
    <property type="evidence" value="ECO:0007669"/>
    <property type="project" value="UniProtKB-KW"/>
</dbReference>
<keyword evidence="2" id="KW-1185">Reference proteome</keyword>
<reference evidence="2" key="1">
    <citation type="submission" date="2016-10" db="EMBL/GenBank/DDBJ databases">
        <authorList>
            <person name="Varghese N."/>
            <person name="Submissions S."/>
        </authorList>
    </citation>
    <scope>NUCLEOTIDE SEQUENCE [LARGE SCALE GENOMIC DNA]</scope>
    <source>
        <strain evidence="2">ATCC 25963</strain>
    </source>
</reference>
<name>A0A1I2CG66_9BACT</name>
<sequence>MNFQEFLAWSGGVHEPDVLRACETRISAAFADLRPPLERASPPRTVHRCDLARAWCELRGLPPTAARGAMICAGVRHALSLLFAHMAAAGRRLALPTDVYPVYWDLARAAGVATVGVPTFPDLAIHDVLERATRAEVAALVLPDPLKLHGRFLAADERAALLAWLGRDPHRRLVLDGVYTFGQRLRPATLELLASGQVLYLDSLSKGWLYPRVFGVAHLPPRDFDHLGPVFRAAAPPQADLWLAARLLAEHAGLPAALAAAIDERRLRLVADLRARGLAPFSFDRGYLVGVDGDARELLGTHRVLLIPGGVFGEPKRPVALASALPPAP</sequence>
<dbReference type="InterPro" id="IPR015421">
    <property type="entry name" value="PyrdxlP-dep_Trfase_major"/>
</dbReference>
<dbReference type="EMBL" id="FOMX01000017">
    <property type="protein sequence ID" value="SFE67115.1"/>
    <property type="molecule type" value="Genomic_DNA"/>
</dbReference>
<organism evidence="1 2">
    <name type="scientific">Nannocystis exedens</name>
    <dbReference type="NCBI Taxonomy" id="54"/>
    <lineage>
        <taxon>Bacteria</taxon>
        <taxon>Pseudomonadati</taxon>
        <taxon>Myxococcota</taxon>
        <taxon>Polyangia</taxon>
        <taxon>Nannocystales</taxon>
        <taxon>Nannocystaceae</taxon>
        <taxon>Nannocystis</taxon>
    </lineage>
</organism>
<keyword evidence="1" id="KW-0032">Aminotransferase</keyword>
<dbReference type="Gene3D" id="3.40.640.10">
    <property type="entry name" value="Type I PLP-dependent aspartate aminotransferase-like (Major domain)"/>
    <property type="match status" value="1"/>
</dbReference>
<dbReference type="SUPFAM" id="SSF53383">
    <property type="entry name" value="PLP-dependent transferases"/>
    <property type="match status" value="1"/>
</dbReference>
<protein>
    <submittedName>
        <fullName evidence="1">Aspartate/methionine/tyrosine aminotransferase</fullName>
    </submittedName>
</protein>
<dbReference type="OrthoDB" id="9178318at2"/>